<dbReference type="Proteomes" id="UP000717585">
    <property type="component" value="Unassembled WGS sequence"/>
</dbReference>
<sequence>MSFGQFGSGSSFSFGANTAKPQGAATPTFGAPAGGLGSTPAPGNTGFGAQPSSGATTTGFGAPASNTPTNTGFGQSTGFGAQSTGFGASAGTAGTSTGFGGFGASAQKPAGTAGFGAPAAGASTTTGFGAQGSGSTGFGAKPTGTSGFGSTATTRSTTAGFGSTTGFGSTATQPGATGLGAAPAKTGFGLSSSTTGFGASSAGFGASSANTAAPAAGSTGFANAQVVQKEMQQPAAPPIIAFNELPAQAPITTTVKPAIPEAKVTPSGTPKDTLVSLTARLVSSSPKPPEKKSGLGRGRSTFLPRKSVRTALPEDRLDIRSPLVVGTPKPPIAQHPLEPDSPLGTLPMEDYALTPSFLDSVQSPQATISTKDSRGSDFELAGRSSSIKASPRDSPTVEFGFTTVRKAGWIDPAIYQRGEGLTRILHNRRRPSFAGDHLAIPFVSREKVGSVITVCPIDMRSSKLTDEDTDTILHQIANHAGQAQALTHRSAEVILQESEHAVSDDSSSSGVPLPALLSLLSRLFGHGPRAESVRLERDATKAAESFEKSLKPAERRARKRALQAWFKMVRPDVPMLMPCAAGAALNGVDGLRELIGKHVSQHEFSAAMRLAAHSADATTARDLVVAQEGAKPDDPDAAYLATHLPPLLEGETDILQNLGAYIAASGLESVGSALALYDRAVDETAGLPEAVASPVVPYGPAVSAVYALLAAYAGKTDGAEVSALSFADSPLDARMPFIADTLLRTLGVYRDEPASQRAYALFAACETPHDWVWATMATALTCKDAGAKWGVILETVTRELGKLSPAEGSEAVARLAALGVPRELVVQAVQTEVDSATALLERPLVV</sequence>
<feature type="compositionally biased region" description="Low complexity" evidence="1">
    <location>
        <begin position="138"/>
        <end position="172"/>
    </location>
</feature>
<organism evidence="2 3">
    <name type="scientific">Carpediemonas membranifera</name>
    <dbReference type="NCBI Taxonomy" id="201153"/>
    <lineage>
        <taxon>Eukaryota</taxon>
        <taxon>Metamonada</taxon>
        <taxon>Carpediemonas-like organisms</taxon>
        <taxon>Carpediemonas</taxon>
    </lineage>
</organism>
<evidence type="ECO:0000256" key="1">
    <source>
        <dbReference type="SAM" id="MobiDB-lite"/>
    </source>
</evidence>
<keyword evidence="2" id="KW-0418">Kinase</keyword>
<accession>A0A8J6AZ43</accession>
<feature type="compositionally biased region" description="Low complexity" evidence="1">
    <location>
        <begin position="1"/>
        <end position="15"/>
    </location>
</feature>
<protein>
    <submittedName>
        <fullName evidence="2">Serine/threonine-protein kinase ATR</fullName>
    </submittedName>
</protein>
<evidence type="ECO:0000313" key="2">
    <source>
        <dbReference type="EMBL" id="KAG9389489.1"/>
    </source>
</evidence>
<evidence type="ECO:0000313" key="3">
    <source>
        <dbReference type="Proteomes" id="UP000717585"/>
    </source>
</evidence>
<comment type="caution">
    <text evidence="2">The sequence shown here is derived from an EMBL/GenBank/DDBJ whole genome shotgun (WGS) entry which is preliminary data.</text>
</comment>
<feature type="region of interest" description="Disordered" evidence="1">
    <location>
        <begin position="133"/>
        <end position="174"/>
    </location>
</feature>
<proteinExistence type="predicted"/>
<gene>
    <name evidence="2" type="ORF">J8273_8781</name>
</gene>
<dbReference type="AlphaFoldDB" id="A0A8J6AZ43"/>
<keyword evidence="2" id="KW-0808">Transferase</keyword>
<dbReference type="EMBL" id="JAHDYR010000069">
    <property type="protein sequence ID" value="KAG9389489.1"/>
    <property type="molecule type" value="Genomic_DNA"/>
</dbReference>
<feature type="compositionally biased region" description="Polar residues" evidence="1">
    <location>
        <begin position="50"/>
        <end position="74"/>
    </location>
</feature>
<feature type="region of interest" description="Disordered" evidence="1">
    <location>
        <begin position="282"/>
        <end position="348"/>
    </location>
</feature>
<name>A0A8J6AZ43_9EUKA</name>
<reference evidence="2" key="1">
    <citation type="submission" date="2021-05" db="EMBL/GenBank/DDBJ databases">
        <title>A free-living protist that lacks canonical eukaryotic 1 DNA replication and segregation systems.</title>
        <authorList>
            <person name="Salas-Leiva D.E."/>
            <person name="Tromer E.C."/>
            <person name="Curtis B.A."/>
            <person name="Jerlstrom-Hultqvist J."/>
            <person name="Kolisko M."/>
            <person name="Yi Z."/>
            <person name="Salas-Leiva J.S."/>
            <person name="Gallot-Lavallee L."/>
            <person name="Kops G.J.P.L."/>
            <person name="Archibald J.M."/>
            <person name="Simpson A.G.B."/>
            <person name="Roger A.J."/>
        </authorList>
    </citation>
    <scope>NUCLEOTIDE SEQUENCE</scope>
    <source>
        <strain evidence="2">BICM</strain>
    </source>
</reference>
<feature type="region of interest" description="Disordered" evidence="1">
    <location>
        <begin position="363"/>
        <end position="395"/>
    </location>
</feature>
<feature type="region of interest" description="Disordered" evidence="1">
    <location>
        <begin position="1"/>
        <end position="78"/>
    </location>
</feature>
<dbReference type="GO" id="GO:0016301">
    <property type="term" value="F:kinase activity"/>
    <property type="evidence" value="ECO:0007669"/>
    <property type="project" value="UniProtKB-KW"/>
</dbReference>
<keyword evidence="3" id="KW-1185">Reference proteome</keyword>